<organism evidence="2 3">
    <name type="scientific">Pseudocitrobacter cyperus</name>
    <dbReference type="NCBI Taxonomy" id="3112843"/>
    <lineage>
        <taxon>Bacteria</taxon>
        <taxon>Pseudomonadati</taxon>
        <taxon>Pseudomonadota</taxon>
        <taxon>Gammaproteobacteria</taxon>
        <taxon>Enterobacterales</taxon>
        <taxon>Enterobacteriaceae</taxon>
        <taxon>Pseudocitrobacter</taxon>
    </lineage>
</organism>
<dbReference type="Proteomes" id="UP001444146">
    <property type="component" value="Unassembled WGS sequence"/>
</dbReference>
<keyword evidence="3" id="KW-1185">Reference proteome</keyword>
<feature type="chain" id="PRO_5047261165" evidence="1">
    <location>
        <begin position="22"/>
        <end position="154"/>
    </location>
</feature>
<accession>A0ABV0HGH0</accession>
<comment type="caution">
    <text evidence="2">The sequence shown here is derived from an EMBL/GenBank/DDBJ whole genome shotgun (WGS) entry which is preliminary data.</text>
</comment>
<reference evidence="2 3" key="1">
    <citation type="submission" date="2024-01" db="EMBL/GenBank/DDBJ databases">
        <title>Pseudocitrobacter sp. Endophytic strain Cyp-38L.</title>
        <authorList>
            <person name="Amer M.A."/>
            <person name="Hamed S.M."/>
        </authorList>
    </citation>
    <scope>NUCLEOTIDE SEQUENCE [LARGE SCALE GENOMIC DNA]</scope>
    <source>
        <strain evidence="2 3">Cyp38S</strain>
    </source>
</reference>
<proteinExistence type="predicted"/>
<name>A0ABV0HGH0_9ENTR</name>
<gene>
    <name evidence="2" type="ORF">VSR74_02105</name>
</gene>
<evidence type="ECO:0000313" key="3">
    <source>
        <dbReference type="Proteomes" id="UP001444146"/>
    </source>
</evidence>
<keyword evidence="1" id="KW-0732">Signal</keyword>
<sequence>MFKQIMIASVLMMSVVIPCSATRTETGQNGNIIIGILGPDEGNDLAHTTCVLSRSGKTDTGNVEYLEGAYCPVGAKECDYYAVMKLNGIETRLKQVASTERSAVYSNGNITLNTQQTPIHAETADDEGSDYKFVMVIRTKGVEKRVEMEGYCGV</sequence>
<evidence type="ECO:0000256" key="1">
    <source>
        <dbReference type="SAM" id="SignalP"/>
    </source>
</evidence>
<dbReference type="RefSeq" id="WP_347793162.1">
    <property type="nucleotide sequence ID" value="NZ_JAYMYY010000001.1"/>
</dbReference>
<feature type="signal peptide" evidence="1">
    <location>
        <begin position="1"/>
        <end position="21"/>
    </location>
</feature>
<dbReference type="EMBL" id="JAYMYY010000001">
    <property type="protein sequence ID" value="MEO3988624.1"/>
    <property type="molecule type" value="Genomic_DNA"/>
</dbReference>
<evidence type="ECO:0000313" key="2">
    <source>
        <dbReference type="EMBL" id="MEO3988624.1"/>
    </source>
</evidence>
<protein>
    <submittedName>
        <fullName evidence="2">Adhesin</fullName>
    </submittedName>
</protein>